<reference evidence="1 2" key="1">
    <citation type="submission" date="2015-07" db="EMBL/GenBank/DDBJ databases">
        <authorList>
            <person name="Noorani M."/>
        </authorList>
    </citation>
    <scope>NUCLEOTIDE SEQUENCE [LARGE SCALE GENOMIC DNA]</scope>
    <source>
        <strain evidence="1 2">CECT 7802</strain>
    </source>
</reference>
<evidence type="ECO:0000313" key="2">
    <source>
        <dbReference type="Proteomes" id="UP000049222"/>
    </source>
</evidence>
<proteinExistence type="predicted"/>
<dbReference type="STRING" id="420998.JDO7802_03196"/>
<evidence type="ECO:0000313" key="1">
    <source>
        <dbReference type="EMBL" id="CTQ51158.1"/>
    </source>
</evidence>
<protein>
    <submittedName>
        <fullName evidence="1">Uncharacterized protein</fullName>
    </submittedName>
</protein>
<organism evidence="1 2">
    <name type="scientific">Jannaschia donghaensis</name>
    <dbReference type="NCBI Taxonomy" id="420998"/>
    <lineage>
        <taxon>Bacteria</taxon>
        <taxon>Pseudomonadati</taxon>
        <taxon>Pseudomonadota</taxon>
        <taxon>Alphaproteobacteria</taxon>
        <taxon>Rhodobacterales</taxon>
        <taxon>Roseobacteraceae</taxon>
        <taxon>Jannaschia</taxon>
    </lineage>
</organism>
<dbReference type="Gene3D" id="3.40.50.300">
    <property type="entry name" value="P-loop containing nucleotide triphosphate hydrolases"/>
    <property type="match status" value="1"/>
</dbReference>
<dbReference type="OrthoDB" id="193997at2"/>
<dbReference type="EMBL" id="CXSU01000012">
    <property type="protein sequence ID" value="CTQ51158.1"/>
    <property type="molecule type" value="Genomic_DNA"/>
</dbReference>
<gene>
    <name evidence="1" type="ORF">JDO7802_03196</name>
</gene>
<dbReference type="InterPro" id="IPR027417">
    <property type="entry name" value="P-loop_NTPase"/>
</dbReference>
<dbReference type="RefSeq" id="WP_055086900.1">
    <property type="nucleotide sequence ID" value="NZ_CXSU01000012.1"/>
</dbReference>
<dbReference type="Proteomes" id="UP000049222">
    <property type="component" value="Unassembled WGS sequence"/>
</dbReference>
<name>A0A0M6YLC0_9RHOB</name>
<accession>A0A0M6YLC0</accession>
<sequence>MTSAPVIHICGWPGSGKRAIARLLRDRIGGRLLDNHLILDPASALFARGTPERATLRDDLRRMLYDAALSLPADVPLILTDALAQTDRHSSLVEPTLRLVRRRRAALMAFVLQIELAENRRRLSDPARHDGYKLTDTATLDDLRTRHALLHLPGARTIDVTTLSAAQAAKRIEGLLHA</sequence>
<keyword evidence="2" id="KW-1185">Reference proteome</keyword>
<dbReference type="AlphaFoldDB" id="A0A0M6YLC0"/>
<dbReference type="SUPFAM" id="SSF52540">
    <property type="entry name" value="P-loop containing nucleoside triphosphate hydrolases"/>
    <property type="match status" value="1"/>
</dbReference>